<dbReference type="Pfam" id="PF09423">
    <property type="entry name" value="PhoD"/>
    <property type="match status" value="1"/>
</dbReference>
<dbReference type="Gene3D" id="2.60.40.380">
    <property type="entry name" value="Purple acid phosphatase-like, N-terminal"/>
    <property type="match status" value="1"/>
</dbReference>
<accession>S3ZSJ0</accession>
<dbReference type="PANTHER" id="PTHR43606:SF2">
    <property type="entry name" value="ALKALINE PHOSPHATASE FAMILY PROTEIN (AFU_ORTHOLOGUE AFUA_5G03860)"/>
    <property type="match status" value="1"/>
</dbReference>
<sequence length="577" mass="61953">MTSRRDNSHTSRSTPPSDPARLPGTTPAPVAPDSSLTPRRRTVVKVAAATAALAAPLAAAPLARAATGPAFLHGVASGDPLPDGVLLWTRITPTPDAIPGSGKGPDTEVRWEISEDKGFSKVVGSGSTTAKAASDHTVKADVRGLRQATTYYYRFSVGDGSVHSPVGRTRTTPAHEASAPGVRFGVVSCSNWEAGYFSAYRHLAARTELDAVLHLGDYLYEYASGGFASSGDVVREHQPRHEILTLADYRVRHGVHKTDADAQAMHGTHPVIAIWDDHEVANDAWSGGAENHTPETEGPWSARVAAAKQAYFEWMPVRPATEGTVYRRLRFGKLADLHLLDLRSFRSKQAGVGSGDVDSPDRTLTGRAQLDWLKAGLAGSDAAWKLVGTSVMISPVAFGSLPAYLLEPLAELLGLPKGGLAINTDQWDGYTHDRKELIGHLRDNGIRNTVFLTGDIHMAWANDVPVKAATYPASPSAATEFVVTSVTSDNVDDFLNVAPHTLSLVGVAAIKAANRHVKWLDMDSHGYGVLDVTAERSQMDYYAISDRADPKATSSWARSYRTLTGTQKVERVHAPVR</sequence>
<feature type="region of interest" description="Disordered" evidence="1">
    <location>
        <begin position="1"/>
        <end position="38"/>
    </location>
</feature>
<dbReference type="Proteomes" id="UP000014629">
    <property type="component" value="Unassembled WGS sequence"/>
</dbReference>
<dbReference type="SUPFAM" id="SSF56300">
    <property type="entry name" value="Metallo-dependent phosphatases"/>
    <property type="match status" value="1"/>
</dbReference>
<evidence type="ECO:0000259" key="2">
    <source>
        <dbReference type="Pfam" id="PF09423"/>
    </source>
</evidence>
<dbReference type="InterPro" id="IPR029052">
    <property type="entry name" value="Metallo-depent_PP-like"/>
</dbReference>
<dbReference type="CDD" id="cd07389">
    <property type="entry name" value="MPP_PhoD"/>
    <property type="match status" value="1"/>
</dbReference>
<dbReference type="PANTHER" id="PTHR43606">
    <property type="entry name" value="PHOSPHATASE, PUTATIVE (AFU_ORTHOLOGUE AFUA_6G08710)-RELATED"/>
    <property type="match status" value="1"/>
</dbReference>
<dbReference type="InterPro" id="IPR032093">
    <property type="entry name" value="PhoD_N"/>
</dbReference>
<dbReference type="EMBL" id="AOPZ01000314">
    <property type="protein sequence ID" value="EPH41400.1"/>
    <property type="molecule type" value="Genomic_DNA"/>
</dbReference>
<evidence type="ECO:0000313" key="5">
    <source>
        <dbReference type="Proteomes" id="UP000014629"/>
    </source>
</evidence>
<dbReference type="OrthoDB" id="327733at2"/>
<gene>
    <name evidence="4" type="ORF">STRAU_5513</name>
</gene>
<organism evidence="4 5">
    <name type="scientific">Streptomyces aurantiacus JA 4570</name>
    <dbReference type="NCBI Taxonomy" id="1286094"/>
    <lineage>
        <taxon>Bacteria</taxon>
        <taxon>Bacillati</taxon>
        <taxon>Actinomycetota</taxon>
        <taxon>Actinomycetes</taxon>
        <taxon>Kitasatosporales</taxon>
        <taxon>Streptomycetaceae</taxon>
        <taxon>Streptomyces</taxon>
        <taxon>Streptomyces aurantiacus group</taxon>
    </lineage>
</organism>
<reference evidence="4 5" key="1">
    <citation type="submission" date="2013-02" db="EMBL/GenBank/DDBJ databases">
        <title>Draft Genome Sequence of Streptomyces aurantiacus, Which Produces Setomimycin.</title>
        <authorList>
            <person name="Gruening B.A."/>
            <person name="Praeg A."/>
            <person name="Erxleben A."/>
            <person name="Guenther S."/>
            <person name="Mueller M."/>
        </authorList>
    </citation>
    <scope>NUCLEOTIDE SEQUENCE [LARGE SCALE GENOMIC DNA]</scope>
    <source>
        <strain evidence="4 5">JA 4570</strain>
    </source>
</reference>
<name>S3ZSJ0_9ACTN</name>
<dbReference type="PROSITE" id="PS51318">
    <property type="entry name" value="TAT"/>
    <property type="match status" value="1"/>
</dbReference>
<dbReference type="Gene3D" id="3.60.21.70">
    <property type="entry name" value="PhoD-like phosphatase"/>
    <property type="match status" value="1"/>
</dbReference>
<protein>
    <submittedName>
        <fullName evidence="4">Putative Phospholipase D</fullName>
    </submittedName>
</protein>
<proteinExistence type="predicted"/>
<dbReference type="InterPro" id="IPR052900">
    <property type="entry name" value="Phospholipid_Metab_Enz"/>
</dbReference>
<dbReference type="InterPro" id="IPR018946">
    <property type="entry name" value="PhoD-like_MPP"/>
</dbReference>
<feature type="domain" description="Phospholipase D N-terminal" evidence="3">
    <location>
        <begin position="73"/>
        <end position="171"/>
    </location>
</feature>
<dbReference type="InterPro" id="IPR038607">
    <property type="entry name" value="PhoD-like_sf"/>
</dbReference>
<feature type="domain" description="PhoD-like phosphatase metallophosphatase" evidence="2">
    <location>
        <begin position="184"/>
        <end position="541"/>
    </location>
</feature>
<dbReference type="AlphaFoldDB" id="S3ZSJ0"/>
<evidence type="ECO:0000259" key="3">
    <source>
        <dbReference type="Pfam" id="PF16655"/>
    </source>
</evidence>
<dbReference type="InterPro" id="IPR006311">
    <property type="entry name" value="TAT_signal"/>
</dbReference>
<evidence type="ECO:0000256" key="1">
    <source>
        <dbReference type="SAM" id="MobiDB-lite"/>
    </source>
</evidence>
<dbReference type="PATRIC" id="fig|1286094.4.peg.5442"/>
<keyword evidence="5" id="KW-1185">Reference proteome</keyword>
<evidence type="ECO:0000313" key="4">
    <source>
        <dbReference type="EMBL" id="EPH41400.1"/>
    </source>
</evidence>
<dbReference type="Pfam" id="PF16655">
    <property type="entry name" value="PhoD_N"/>
    <property type="match status" value="1"/>
</dbReference>
<comment type="caution">
    <text evidence="4">The sequence shown here is derived from an EMBL/GenBank/DDBJ whole genome shotgun (WGS) entry which is preliminary data.</text>
</comment>